<keyword evidence="4" id="KW-0109">Calcium transport</keyword>
<feature type="domain" description="Ion transport" evidence="18">
    <location>
        <begin position="1389"/>
        <end position="1636"/>
    </location>
</feature>
<dbReference type="Proteomes" id="UP000054144">
    <property type="component" value="Unassembled WGS sequence"/>
</dbReference>
<feature type="transmembrane region" description="Helical" evidence="17">
    <location>
        <begin position="1133"/>
        <end position="1156"/>
    </location>
</feature>
<dbReference type="Gene3D" id="1.20.120.350">
    <property type="entry name" value="Voltage-gated potassium channels. Chain C"/>
    <property type="match status" value="4"/>
</dbReference>
<evidence type="ECO:0000256" key="17">
    <source>
        <dbReference type="SAM" id="Phobius"/>
    </source>
</evidence>
<evidence type="ECO:0000256" key="16">
    <source>
        <dbReference type="SAM" id="MobiDB-lite"/>
    </source>
</evidence>
<evidence type="ECO:0000256" key="9">
    <source>
        <dbReference type="ARBA" id="ARBA00022989"/>
    </source>
</evidence>
<feature type="transmembrane region" description="Helical" evidence="17">
    <location>
        <begin position="1056"/>
        <end position="1079"/>
    </location>
</feature>
<feature type="transmembrane region" description="Helical" evidence="17">
    <location>
        <begin position="1310"/>
        <end position="1333"/>
    </location>
</feature>
<keyword evidence="6 17" id="KW-0812">Transmembrane</keyword>
<protein>
    <recommendedName>
        <fullName evidence="15">Calcium-channel protein CCH1</fullName>
    </recommendedName>
</protein>
<evidence type="ECO:0000259" key="18">
    <source>
        <dbReference type="Pfam" id="PF00520"/>
    </source>
</evidence>
<keyword evidence="9 17" id="KW-1133">Transmembrane helix</keyword>
<dbReference type="PANTHER" id="PTHR45628:SF7">
    <property type="entry name" value="VOLTAGE-DEPENDENT CALCIUM CHANNEL TYPE A SUBUNIT ALPHA-1"/>
    <property type="match status" value="1"/>
</dbReference>
<feature type="region of interest" description="Disordered" evidence="16">
    <location>
        <begin position="1884"/>
        <end position="1905"/>
    </location>
</feature>
<evidence type="ECO:0000256" key="6">
    <source>
        <dbReference type="ARBA" id="ARBA00022692"/>
    </source>
</evidence>
<feature type="transmembrane region" description="Helical" evidence="17">
    <location>
        <begin position="723"/>
        <end position="750"/>
    </location>
</feature>
<name>A0A0D7A3D0_9AGAR</name>
<feature type="transmembrane region" description="Helical" evidence="17">
    <location>
        <begin position="674"/>
        <end position="691"/>
    </location>
</feature>
<evidence type="ECO:0000256" key="8">
    <source>
        <dbReference type="ARBA" id="ARBA00022882"/>
    </source>
</evidence>
<comment type="similarity">
    <text evidence="14">Belongs to the calcium channel alpha-1 subunit (TC 1.A.1.11) family.</text>
</comment>
<sequence length="1944" mass="218325">MNDIPDDIAGPRNDGDRTSTYSAERIWTSPHPDAEQTLGTSTTTSTRRRTVRYDVSPSPLKRTSAAFKHVSRSLRRASLRVVNLAAPGMSGHTRLQGNDGGDDGQGATDDDADDDMYPQPLHRSVPLRGRTLGFLTDKSRVRIALYHVLIHPWTEPCILLFIIANAVALVIQASRDATLSSTAADPHPAAVKGYFHHWEDYMLFVLFVVFTVEAFARMAVSGLLLDPDMPISALFRSPFSATHLSGHLYGSAAPQTNAHSAVTSADSLSRQPTLAAQPVGPLARGLSVTQRIACLNDNIKRPFTLSESSAQDKVTIAPPGTSATVVHTFPPSGSGTGVNSEPSVKSTPMSLPFRLMIDQSHSKTARNVPYLRRSWNRVDIIAITTFWITFALAMFGIIGVQSFKGSLRRSCFLQPTDGGSELELDGTFCGGFIDPTYYNISGYITVDGQMESSKGFICPLGQVCRETSSNPYDNIEGFDTIYMAILQVIIVASTNGWSPLMYAMIDSEYFVSCLYFIICVIVLNFWLINLFVAVITNSFSGIRKQTKHSAFGASEARIQIKSGEDESAWVGNKQDAESNIYRKVYVHTRWLWVLLALFELSLQASGTTTSNETYIGGTTLQSKVTITQQDLMYYGELAITIAFDCEIILRFLACLPDWRGFFRRSRSSRRPGQNMLDLFLAIACSIIQIPVLRQSKMYNWFTIFQLARFYRVIIVVPRMRPLLVAVFGNVYGLANMTLFLFLVNFLSAVVAVQFLRGDLTDDNTMNFGQIYNAFLAMYQIFSSENWTNVLYSTGEAELDLGQTVITLIFISMWLLFANFIILQMFIAVLNENFEIAEESKRGQQATNFLASQRPGEVQSAWLRKLNPYRWVRANPVKVKVDNLPSNLVLPMQKSLVQDYTRSTSPLGFSRTQSNLSDSGIGLSRMKTMHHPSRSLSALQRLFTDDEKTVEVPLANIKHTRSGTLASLDNHDDETERHLELLASIQPEISAPEDFVDALYERRAQKADFIRDHPTYDKTFWIFSQKDWLRRMCQKVVRPANGDRLFGTPPSAIAHPIFQLLLLLVVTAGIVVEAIATPLYRREYYAEYGYIRWSWFDVSEASFGMVLLLEFAIKVLADGFIFTPNAYVRSLWNILDALILAGVLVNVATGLIFIGGLSRLTRSLKALRALRLITLIGMMRNTFRNLIISGAWRIVDAGVLAILYMIPYAVWGLNIFADKMNECNDDSVSGMSVCVDEYTTNVWGNSFDYPVPRAWDNPAPSTVFSFDTFRASLLILFEIVSLEGWVDVMSVAMSIVGVGEQPEINNSQYNSIFFVIYNLLGAVVILTLFVSIIIGNFQSRTGSAFLTQPQQEWIDLQKLIKRQRPSKRPKKPPVARFRRWCFDRAVQKHGWWSRAMTFLYIVHIMALMTQTYTTQNVADTLRSHFFSAVAFIYVIDVLVRFYGLGWRSFQANGWNLFDVVAASGSFITTLIVRFGDSGYLTQQLQKLFLVSIAFKLVQRTNSLNKLFKTSVSSLPVILSLLGLWFILFLFFAILYVEVFSLTKWYSAEAPNINYATIGNALVMLAFMTTGEGWNQYMHDYALIYPRCTNQSGSDALSDCGSVGWAYFLFIAWNVLSMYIFVNLFTGVVVENFSYVFQTTTGGAKSVTREQMRAFKKAWAEYANVKTGSLEKQNFVKFFAKLGGVFEVRIYPVEFSMPNIRKAVAATPDSQWSGSRVIEGIDMDKLDQVLGSIDYQAIRRRRNLYSRVYHEALIVHKPGRGISFTDMLILLAHHKLIVDREALVVQDLVVRTEQNKLVTDLVNLDRVRSLLKTVSHRRRFLAHRQQMLAARSSQQGIPSIVVDTLPSTPPVSSRDISSAGYENSPGSPSPSDYRFSIPDVSLALDRSPGLHRSSRSPRRASDTSFLSGDLGYTRESSLLDDDPQVVLSSMQNSMWEGKLRALFKLR</sequence>
<evidence type="ECO:0000256" key="12">
    <source>
        <dbReference type="ARBA" id="ARBA00023180"/>
    </source>
</evidence>
<feature type="transmembrane region" description="Helical" evidence="17">
    <location>
        <begin position="201"/>
        <end position="225"/>
    </location>
</feature>
<dbReference type="GO" id="GO:0008331">
    <property type="term" value="F:high voltage-gated calcium channel activity"/>
    <property type="evidence" value="ECO:0007669"/>
    <property type="project" value="TreeGrafter"/>
</dbReference>
<keyword evidence="20" id="KW-1185">Reference proteome</keyword>
<evidence type="ECO:0000256" key="13">
    <source>
        <dbReference type="ARBA" id="ARBA00023303"/>
    </source>
</evidence>
<feature type="domain" description="Ion transport" evidence="18">
    <location>
        <begin position="1054"/>
        <end position="1340"/>
    </location>
</feature>
<feature type="region of interest" description="Disordered" evidence="16">
    <location>
        <begin position="1"/>
        <end position="48"/>
    </location>
</feature>
<dbReference type="InterPro" id="IPR005821">
    <property type="entry name" value="Ion_trans_dom"/>
</dbReference>
<feature type="domain" description="Ion transport" evidence="18">
    <location>
        <begin position="390"/>
        <end position="546"/>
    </location>
</feature>
<feature type="transmembrane region" description="Helical" evidence="17">
    <location>
        <begin position="148"/>
        <end position="171"/>
    </location>
</feature>
<evidence type="ECO:0000256" key="2">
    <source>
        <dbReference type="ARBA" id="ARBA00022448"/>
    </source>
</evidence>
<keyword evidence="3" id="KW-1003">Cell membrane</keyword>
<dbReference type="PANTHER" id="PTHR45628">
    <property type="entry name" value="VOLTAGE-DEPENDENT CALCIUM CHANNEL TYPE A SUBUNIT ALPHA-1"/>
    <property type="match status" value="1"/>
</dbReference>
<evidence type="ECO:0000256" key="7">
    <source>
        <dbReference type="ARBA" id="ARBA00022837"/>
    </source>
</evidence>
<dbReference type="InterPro" id="IPR050599">
    <property type="entry name" value="VDCC_alpha-1_subunit"/>
</dbReference>
<evidence type="ECO:0000256" key="3">
    <source>
        <dbReference type="ARBA" id="ARBA00022475"/>
    </source>
</evidence>
<feature type="transmembrane region" description="Helical" evidence="17">
    <location>
        <begin position="1390"/>
        <end position="1411"/>
    </location>
</feature>
<gene>
    <name evidence="19" type="ORF">FISHEDRAFT_51638</name>
</gene>
<feature type="transmembrane region" description="Helical" evidence="17">
    <location>
        <begin position="1423"/>
        <end position="1441"/>
    </location>
</feature>
<keyword evidence="7" id="KW-0106">Calcium</keyword>
<feature type="domain" description="Ion transport" evidence="18">
    <location>
        <begin position="627"/>
        <end position="839"/>
    </location>
</feature>
<feature type="compositionally biased region" description="Polar residues" evidence="16">
    <location>
        <begin position="1848"/>
        <end position="1868"/>
    </location>
</feature>
<proteinExistence type="inferred from homology"/>
<dbReference type="Gene3D" id="1.10.287.70">
    <property type="match status" value="4"/>
</dbReference>
<feature type="transmembrane region" description="Helical" evidence="17">
    <location>
        <begin position="803"/>
        <end position="829"/>
    </location>
</feature>
<dbReference type="SUPFAM" id="SSF81324">
    <property type="entry name" value="Voltage-gated potassium channels"/>
    <property type="match status" value="4"/>
</dbReference>
<keyword evidence="10" id="KW-0406">Ion transport</keyword>
<evidence type="ECO:0000256" key="10">
    <source>
        <dbReference type="ARBA" id="ARBA00023065"/>
    </source>
</evidence>
<keyword evidence="5" id="KW-0107">Calcium channel</keyword>
<feature type="transmembrane region" description="Helical" evidence="17">
    <location>
        <begin position="1197"/>
        <end position="1216"/>
    </location>
</feature>
<dbReference type="GO" id="GO:0098703">
    <property type="term" value="P:calcium ion import across plasma membrane"/>
    <property type="evidence" value="ECO:0007669"/>
    <property type="project" value="TreeGrafter"/>
</dbReference>
<dbReference type="GO" id="GO:0005891">
    <property type="term" value="C:voltage-gated calcium channel complex"/>
    <property type="evidence" value="ECO:0007669"/>
    <property type="project" value="TreeGrafter"/>
</dbReference>
<accession>A0A0D7A3D0</accession>
<feature type="transmembrane region" description="Helical" evidence="17">
    <location>
        <begin position="1603"/>
        <end position="1628"/>
    </location>
</feature>
<keyword evidence="8" id="KW-0851">Voltage-gated channel</keyword>
<feature type="region of interest" description="Disordered" evidence="16">
    <location>
        <begin position="1837"/>
        <end position="1871"/>
    </location>
</feature>
<feature type="transmembrane region" description="Helical" evidence="17">
    <location>
        <begin position="1515"/>
        <end position="1538"/>
    </location>
</feature>
<evidence type="ECO:0000313" key="20">
    <source>
        <dbReference type="Proteomes" id="UP000054144"/>
    </source>
</evidence>
<evidence type="ECO:0000256" key="4">
    <source>
        <dbReference type="ARBA" id="ARBA00022568"/>
    </source>
</evidence>
<evidence type="ECO:0000256" key="1">
    <source>
        <dbReference type="ARBA" id="ARBA00004651"/>
    </source>
</evidence>
<evidence type="ECO:0000256" key="11">
    <source>
        <dbReference type="ARBA" id="ARBA00023136"/>
    </source>
</evidence>
<evidence type="ECO:0000313" key="19">
    <source>
        <dbReference type="EMBL" id="KIY44406.1"/>
    </source>
</evidence>
<dbReference type="Pfam" id="PF00520">
    <property type="entry name" value="Ion_trans"/>
    <property type="match status" value="4"/>
</dbReference>
<feature type="transmembrane region" description="Helical" evidence="17">
    <location>
        <begin position="1550"/>
        <end position="1569"/>
    </location>
</feature>
<feature type="transmembrane region" description="Helical" evidence="17">
    <location>
        <begin position="509"/>
        <end position="535"/>
    </location>
</feature>
<keyword evidence="2" id="KW-0813">Transport</keyword>
<dbReference type="EMBL" id="KN882092">
    <property type="protein sequence ID" value="KIY44406.1"/>
    <property type="molecule type" value="Genomic_DNA"/>
</dbReference>
<dbReference type="InterPro" id="IPR027359">
    <property type="entry name" value="Volt_channel_dom_sf"/>
</dbReference>
<organism evidence="19 20">
    <name type="scientific">Fistulina hepatica ATCC 64428</name>
    <dbReference type="NCBI Taxonomy" id="1128425"/>
    <lineage>
        <taxon>Eukaryota</taxon>
        <taxon>Fungi</taxon>
        <taxon>Dikarya</taxon>
        <taxon>Basidiomycota</taxon>
        <taxon>Agaricomycotina</taxon>
        <taxon>Agaricomycetes</taxon>
        <taxon>Agaricomycetidae</taxon>
        <taxon>Agaricales</taxon>
        <taxon>Fistulinaceae</taxon>
        <taxon>Fistulina</taxon>
    </lineage>
</organism>
<evidence type="ECO:0000256" key="5">
    <source>
        <dbReference type="ARBA" id="ARBA00022673"/>
    </source>
</evidence>
<evidence type="ECO:0000256" key="14">
    <source>
        <dbReference type="ARBA" id="ARBA00061395"/>
    </source>
</evidence>
<keyword evidence="12" id="KW-0325">Glycoprotein</keyword>
<feature type="region of interest" description="Disordered" evidence="16">
    <location>
        <begin position="89"/>
        <end position="120"/>
    </location>
</feature>
<keyword evidence="13" id="KW-0407">Ion channel</keyword>
<dbReference type="FunFam" id="1.10.287.70:FF:000093">
    <property type="entry name" value="Calcium channel subunit Cch1"/>
    <property type="match status" value="1"/>
</dbReference>
<feature type="transmembrane region" description="Helical" evidence="17">
    <location>
        <begin position="631"/>
        <end position="653"/>
    </location>
</feature>
<feature type="transmembrane region" description="Helical" evidence="17">
    <location>
        <begin position="1100"/>
        <end position="1121"/>
    </location>
</feature>
<comment type="subcellular location">
    <subcellularLocation>
        <location evidence="1">Cell membrane</location>
        <topology evidence="1">Multi-pass membrane protein</topology>
    </subcellularLocation>
</comment>
<feature type="transmembrane region" description="Helical" evidence="17">
    <location>
        <begin position="1453"/>
        <end position="1473"/>
    </location>
</feature>
<reference evidence="19 20" key="1">
    <citation type="journal article" date="2015" name="Fungal Genet. Biol.">
        <title>Evolution of novel wood decay mechanisms in Agaricales revealed by the genome sequences of Fistulina hepatica and Cylindrobasidium torrendii.</title>
        <authorList>
            <person name="Floudas D."/>
            <person name="Held B.W."/>
            <person name="Riley R."/>
            <person name="Nagy L.G."/>
            <person name="Koehler G."/>
            <person name="Ransdell A.S."/>
            <person name="Younus H."/>
            <person name="Chow J."/>
            <person name="Chiniquy J."/>
            <person name="Lipzen A."/>
            <person name="Tritt A."/>
            <person name="Sun H."/>
            <person name="Haridas S."/>
            <person name="LaButti K."/>
            <person name="Ohm R.A."/>
            <person name="Kues U."/>
            <person name="Blanchette R.A."/>
            <person name="Grigoriev I.V."/>
            <person name="Minto R.E."/>
            <person name="Hibbett D.S."/>
        </authorList>
    </citation>
    <scope>NUCLEOTIDE SEQUENCE [LARGE SCALE GENOMIC DNA]</scope>
    <source>
        <strain evidence="19 20">ATCC 64428</strain>
    </source>
</reference>
<keyword evidence="11 17" id="KW-0472">Membrane</keyword>
<dbReference type="OrthoDB" id="416585at2759"/>
<feature type="transmembrane region" description="Helical" evidence="17">
    <location>
        <begin position="380"/>
        <end position="400"/>
    </location>
</feature>
<evidence type="ECO:0000256" key="15">
    <source>
        <dbReference type="ARBA" id="ARBA00067459"/>
    </source>
</evidence>